<feature type="domain" description="Amidohydrolase-related" evidence="1">
    <location>
        <begin position="258"/>
        <end position="413"/>
    </location>
</feature>
<dbReference type="InterPro" id="IPR006680">
    <property type="entry name" value="Amidohydro-rel"/>
</dbReference>
<dbReference type="InterPro" id="IPR032466">
    <property type="entry name" value="Metal_Hydrolase"/>
</dbReference>
<protein>
    <recommendedName>
        <fullName evidence="1">Amidohydrolase-related domain-containing protein</fullName>
    </recommendedName>
</protein>
<evidence type="ECO:0000259" key="1">
    <source>
        <dbReference type="Pfam" id="PF04909"/>
    </source>
</evidence>
<sequence>MGIYLSDRELAELDPSENGFRSPVPTQIVSNGEFNPLPQTPSQKKVEARIKELADTYGAKMGMDRRQFLRTASGMAAAFVAMNDVFGRVFDVSEAEAASHEKAEERAASLKGQFIFDDQTHFVHDGYQQEALLGLATYAIENWKSTIDPSNVSMYIYKFENYVRQIFFNSDTSVALLSGAPFDDKSWDFLTNESIREAVDIINKVAGGKRMLGHALVTPGQPGWLEKVDQVLETMPPDSWKLYTIGDPLSAKTKYPWRLDDEKLVYPFYEKAVKAGIKTMCIHKGLMPADYEKSWAGVWEYNTAWDIGKAAKDWPQLNFVIYHGCLRAFQEDPAANLAKFEETGEIQWASDLAAIPEKYGVNNVYAEMGTSFANSCTSNPRFTAALLGTWIKGLGVDHVVWGTDSVLYGSPQWQIEAMRRLEIPEDMQKKHGFAPLGGANSATKNQIFGFTSAGLYGLNLRADYSPLPQDKFAEIKEEYRVAGNLDSLRDNATHGFIARAV</sequence>
<dbReference type="Gene3D" id="3.20.20.140">
    <property type="entry name" value="Metal-dependent hydrolases"/>
    <property type="match status" value="1"/>
</dbReference>
<dbReference type="PANTHER" id="PTHR42889">
    <property type="entry name" value="BLR3681 PROTEIN"/>
    <property type="match status" value="1"/>
</dbReference>
<evidence type="ECO:0000313" key="3">
    <source>
        <dbReference type="Proteomes" id="UP000019141"/>
    </source>
</evidence>
<dbReference type="PATRIC" id="fig|1429438.4.peg.4440"/>
<dbReference type="EMBL" id="AZHW01000678">
    <property type="protein sequence ID" value="ETW97342.1"/>
    <property type="molecule type" value="Genomic_DNA"/>
</dbReference>
<name>W4LH96_ENTF1</name>
<dbReference type="SUPFAM" id="SSF51556">
    <property type="entry name" value="Metallo-dependent hydrolases"/>
    <property type="match status" value="1"/>
</dbReference>
<dbReference type="GO" id="GO:0016787">
    <property type="term" value="F:hydrolase activity"/>
    <property type="evidence" value="ECO:0007669"/>
    <property type="project" value="InterPro"/>
</dbReference>
<organism evidence="2 3">
    <name type="scientific">Entotheonella factor</name>
    <dbReference type="NCBI Taxonomy" id="1429438"/>
    <lineage>
        <taxon>Bacteria</taxon>
        <taxon>Pseudomonadati</taxon>
        <taxon>Nitrospinota/Tectimicrobiota group</taxon>
        <taxon>Candidatus Tectimicrobiota</taxon>
        <taxon>Candidatus Entotheonellia</taxon>
        <taxon>Candidatus Entotheonellales</taxon>
        <taxon>Candidatus Entotheonellaceae</taxon>
        <taxon>Candidatus Entotheonella</taxon>
    </lineage>
</organism>
<gene>
    <name evidence="2" type="ORF">ETSY1_23050</name>
</gene>
<dbReference type="Proteomes" id="UP000019141">
    <property type="component" value="Unassembled WGS sequence"/>
</dbReference>
<comment type="caution">
    <text evidence="2">The sequence shown here is derived from an EMBL/GenBank/DDBJ whole genome shotgun (WGS) entry which is preliminary data.</text>
</comment>
<dbReference type="PANTHER" id="PTHR42889:SF1">
    <property type="entry name" value="BLR3681 PROTEIN"/>
    <property type="match status" value="1"/>
</dbReference>
<evidence type="ECO:0000313" key="2">
    <source>
        <dbReference type="EMBL" id="ETW97342.1"/>
    </source>
</evidence>
<dbReference type="AlphaFoldDB" id="W4LH96"/>
<keyword evidence="3" id="KW-1185">Reference proteome</keyword>
<proteinExistence type="predicted"/>
<dbReference type="HOGENOM" id="CLU_555296_0_0_7"/>
<reference evidence="2 3" key="1">
    <citation type="journal article" date="2014" name="Nature">
        <title>An environmental bacterial taxon with a large and distinct metabolic repertoire.</title>
        <authorList>
            <person name="Wilson M.C."/>
            <person name="Mori T."/>
            <person name="Ruckert C."/>
            <person name="Uria A.R."/>
            <person name="Helf M.J."/>
            <person name="Takada K."/>
            <person name="Gernert C."/>
            <person name="Steffens U.A."/>
            <person name="Heycke N."/>
            <person name="Schmitt S."/>
            <person name="Rinke C."/>
            <person name="Helfrich E.J."/>
            <person name="Brachmann A.O."/>
            <person name="Gurgui C."/>
            <person name="Wakimoto T."/>
            <person name="Kracht M."/>
            <person name="Crusemann M."/>
            <person name="Hentschel U."/>
            <person name="Abe I."/>
            <person name="Matsunaga S."/>
            <person name="Kalinowski J."/>
            <person name="Takeyama H."/>
            <person name="Piel J."/>
        </authorList>
    </citation>
    <scope>NUCLEOTIDE SEQUENCE [LARGE SCALE GENOMIC DNA]</scope>
    <source>
        <strain evidence="3">TSY1</strain>
    </source>
</reference>
<accession>W4LH96</accession>
<dbReference type="Pfam" id="PF04909">
    <property type="entry name" value="Amidohydro_2"/>
    <property type="match status" value="1"/>
</dbReference>